<feature type="region of interest" description="Disordered" evidence="1">
    <location>
        <begin position="1229"/>
        <end position="1266"/>
    </location>
</feature>
<feature type="compositionally biased region" description="Pro residues" evidence="1">
    <location>
        <begin position="840"/>
        <end position="852"/>
    </location>
</feature>
<dbReference type="GeneID" id="24270629"/>
<accession>A0A0D9QDB8</accession>
<feature type="region of interest" description="Disordered" evidence="1">
    <location>
        <begin position="998"/>
        <end position="1017"/>
    </location>
</feature>
<dbReference type="EMBL" id="KQ001756">
    <property type="protein sequence ID" value="KJP85060.1"/>
    <property type="molecule type" value="Genomic_DNA"/>
</dbReference>
<sequence>MQDKEWEPVKNVLEEFMEYLEEHNDNFDALGANCDNTGWNDLTHTAHHTGQTVADMMRCRLMSGALWFANGSWKTTDRSTKQSQQDDEETNRLRCDVAHVFGHLLKERYCKDKRGYKRGIEYAWQTFRDMNSEGQHGFGEINGPVIEGKCTPCGYTGYHRHITAINLAIAQWLLGDGNINEEITAMEQAMPCDMKWEQYIKEQGTEGNTIKDSVSTEGQQKIEVKQKELAGAVIKIIQKVQEAKDDIMNTATEIIETAKTAIADGQKPEASTPKVPAAPKQRPAPGGTGGQVPPEVSVEKKTSADPTPVQKQPENDQKEGEKGKGKKHETQEKCQGEKILDWRPRTIYVEHGYSDKEWEPVKNVLEEFMEYLEEHNDNFDALGANCDNTGWNDLTHTAHHTGQTVADMMRCRLMSGALWFANGSWKTTDRSTKQSQQDDEETNRLRCDVAHVFGHLLKERYCKDKRGYKRGIEYAWQTFRDMNSEGQHGFGEINGPVIEGKCTPCGYTGYHRHITAINLAIAQWLLGDGNINEEITAMEQAMPCDMKWEQYIKEQGTEGNTIKDSVSTEGQQKIEVKQKELAGAVIKIIQKVQEAKDDIMNTATEIIETAKTAIADGQKPEASTPKVPAAPKQRPAPGGTGGQVPPEVSVEKKTSADPTPVQKQPENDQKEGKTPGPSCGPTTRTDKKADTDGNSVTVEIHFSGSSSSSECSGKADASAPKTSVQQEDAKSPQSGPPPPAAPPVTISTDPQPTHTVGNPLQATVAVPNTEAHGTPGVSGAVDNQSGEATTTDNGGSISTPHETSEPKVKGDTGQSTPGKESDPAPAPTAQDAVIDGGNDDPPPLNPPKPKPNPNADQSGSSGSFSDADLADGVSGGEGKGGADGGGSSSSGPGSSGAGSTGDQNAGSSAPGSAGTGGTGTQETLVYFGTSSGTGDECDTTPQDSGPGAAHADSKSKKDTQAPDAGVATNPDGQAHNTSSCTSSEFSCTSGALESVLHTPNDTVTSGGTQSASGGHNAGNAHAGNVDCTANPLHDSCDLRLEVPFVPSVKLSDGHFGPGATPAIRDLNHDGVGKEDVPIDIPDLTDTVLTATTPVLFFLASVTVAILGYSLWKYFAHLGKNRRRTYRTVRDVPSPPLDEEILQHLQRGELPPPDYGYTIVRDRQPASTSGTRRPPRVNRRTIIELHLEVLHECEATEWENVKHDYLQIVVEEFAQELMRDDDTKNNILGVSTSDHGLPGNHVSSTVDPPTDSDGTDRCPPNEEDPDPWSCMETIQFKEEGTPAPFPENVNSRVVCRRSYMWIHYYRICEMRMGST</sequence>
<feature type="compositionally biased region" description="Polar residues" evidence="1">
    <location>
        <begin position="745"/>
        <end position="761"/>
    </location>
</feature>
<dbReference type="Proteomes" id="UP000054561">
    <property type="component" value="Unassembled WGS sequence"/>
</dbReference>
<keyword evidence="5" id="KW-1185">Reference proteome</keyword>
<feature type="compositionally biased region" description="Polar residues" evidence="1">
    <location>
        <begin position="998"/>
        <end position="1009"/>
    </location>
</feature>
<keyword evidence="2" id="KW-0812">Transmembrane</keyword>
<feature type="region of interest" description="Disordered" evidence="1">
    <location>
        <begin position="612"/>
        <end position="983"/>
    </location>
</feature>
<name>A0A0D9QDB8_PLAFR</name>
<evidence type="ECO:0000313" key="4">
    <source>
        <dbReference type="EMBL" id="KJP85060.1"/>
    </source>
</evidence>
<feature type="region of interest" description="Disordered" evidence="1">
    <location>
        <begin position="260"/>
        <end position="337"/>
    </location>
</feature>
<dbReference type="OMA" id="HGFGEIN"/>
<gene>
    <name evidence="4" type="ORF">AK88_05315</name>
</gene>
<evidence type="ECO:0000256" key="1">
    <source>
        <dbReference type="SAM" id="MobiDB-lite"/>
    </source>
</evidence>
<dbReference type="VEuPathDB" id="PlasmoDB:AK88_05315"/>
<feature type="compositionally biased region" description="Basic and acidic residues" evidence="1">
    <location>
        <begin position="313"/>
        <end position="337"/>
    </location>
</feature>
<evidence type="ECO:0000313" key="5">
    <source>
        <dbReference type="Proteomes" id="UP000054561"/>
    </source>
</evidence>
<feature type="compositionally biased region" description="Polar residues" evidence="1">
    <location>
        <begin position="928"/>
        <end position="943"/>
    </location>
</feature>
<feature type="compositionally biased region" description="Low complexity" evidence="1">
    <location>
        <begin position="703"/>
        <end position="712"/>
    </location>
</feature>
<organism evidence="4 5">
    <name type="scientific">Plasmodium fragile</name>
    <dbReference type="NCBI Taxonomy" id="5857"/>
    <lineage>
        <taxon>Eukaryota</taxon>
        <taxon>Sar</taxon>
        <taxon>Alveolata</taxon>
        <taxon>Apicomplexa</taxon>
        <taxon>Aconoidasida</taxon>
        <taxon>Haemosporida</taxon>
        <taxon>Plasmodiidae</taxon>
        <taxon>Plasmodium</taxon>
        <taxon>Plasmodium (Plasmodium)</taxon>
    </lineage>
</organism>
<dbReference type="InterPro" id="IPR024288">
    <property type="entry name" value="SICA_C"/>
</dbReference>
<protein>
    <submittedName>
        <fullName evidence="4">CD99 antigen</fullName>
    </submittedName>
</protein>
<feature type="compositionally biased region" description="Polar residues" evidence="1">
    <location>
        <begin position="855"/>
        <end position="864"/>
    </location>
</feature>
<feature type="compositionally biased region" description="Low complexity" evidence="1">
    <location>
        <begin position="900"/>
        <end position="912"/>
    </location>
</feature>
<dbReference type="RefSeq" id="XP_012338340.1">
    <property type="nucleotide sequence ID" value="XM_012482917.1"/>
</dbReference>
<evidence type="ECO:0000259" key="3">
    <source>
        <dbReference type="Pfam" id="PF12879"/>
    </source>
</evidence>
<reference evidence="4 5" key="1">
    <citation type="submission" date="2014-03" db="EMBL/GenBank/DDBJ databases">
        <title>The Genome Sequence of Plasmodium fragile nilgiri.</title>
        <authorList>
            <consortium name="The Broad Institute Genomics Platform"/>
            <consortium name="The Broad Institute Genome Sequencing Center for Infectious Disease"/>
            <person name="Neafsey D."/>
            <person name="Duraisingh M."/>
            <person name="Young S.K."/>
            <person name="Zeng Q."/>
            <person name="Gargeya S."/>
            <person name="Abouelleil A."/>
            <person name="Alvarado L."/>
            <person name="Chapman S.B."/>
            <person name="Gainer-Dewar J."/>
            <person name="Goldberg J."/>
            <person name="Griggs A."/>
            <person name="Gujja S."/>
            <person name="Hansen M."/>
            <person name="Howarth C."/>
            <person name="Imamovic A."/>
            <person name="Larimer J."/>
            <person name="Pearson M."/>
            <person name="Poon T.W."/>
            <person name="Priest M."/>
            <person name="Roberts A."/>
            <person name="Saif S."/>
            <person name="Shea T."/>
            <person name="Sykes S."/>
            <person name="Wortman J."/>
            <person name="Nusbaum C."/>
            <person name="Birren B."/>
        </authorList>
    </citation>
    <scope>NUCLEOTIDE SEQUENCE [LARGE SCALE GENOMIC DNA]</scope>
    <source>
        <strain evidence="5">nilgiri</strain>
    </source>
</reference>
<feature type="domain" description="Schizont-infected cell agglutination C-terminal" evidence="3">
    <location>
        <begin position="1112"/>
        <end position="1242"/>
    </location>
</feature>
<proteinExistence type="predicted"/>
<feature type="compositionally biased region" description="Polar residues" evidence="1">
    <location>
        <begin position="781"/>
        <end position="801"/>
    </location>
</feature>
<feature type="transmembrane region" description="Helical" evidence="2">
    <location>
        <begin position="1094"/>
        <end position="1114"/>
    </location>
</feature>
<evidence type="ECO:0000256" key="2">
    <source>
        <dbReference type="SAM" id="Phobius"/>
    </source>
</evidence>
<feature type="compositionally biased region" description="Gly residues" evidence="1">
    <location>
        <begin position="873"/>
        <end position="899"/>
    </location>
</feature>
<dbReference type="OrthoDB" id="376328at2759"/>
<keyword evidence="2" id="KW-0472">Membrane</keyword>
<feature type="compositionally biased region" description="Basic and acidic residues" evidence="1">
    <location>
        <begin position="951"/>
        <end position="960"/>
    </location>
</feature>
<keyword evidence="2" id="KW-1133">Transmembrane helix</keyword>
<dbReference type="Pfam" id="PF12879">
    <property type="entry name" value="SICA_C"/>
    <property type="match status" value="1"/>
</dbReference>